<protein>
    <submittedName>
        <fullName evidence="1">Uncharacterized protein</fullName>
    </submittedName>
</protein>
<accession>A0ABN2T1D6</accession>
<organism evidence="1 2">
    <name type="scientific">Nocardiopsis rhodophaea</name>
    <dbReference type="NCBI Taxonomy" id="280238"/>
    <lineage>
        <taxon>Bacteria</taxon>
        <taxon>Bacillati</taxon>
        <taxon>Actinomycetota</taxon>
        <taxon>Actinomycetes</taxon>
        <taxon>Streptosporangiales</taxon>
        <taxon>Nocardiopsidaceae</taxon>
        <taxon>Nocardiopsis</taxon>
    </lineage>
</organism>
<evidence type="ECO:0000313" key="2">
    <source>
        <dbReference type="Proteomes" id="UP001501585"/>
    </source>
</evidence>
<dbReference type="EMBL" id="BAAAPC010000009">
    <property type="protein sequence ID" value="GAA1996557.1"/>
    <property type="molecule type" value="Genomic_DNA"/>
</dbReference>
<comment type="caution">
    <text evidence="1">The sequence shown here is derived from an EMBL/GenBank/DDBJ whole genome shotgun (WGS) entry which is preliminary data.</text>
</comment>
<reference evidence="1 2" key="1">
    <citation type="journal article" date="2019" name="Int. J. Syst. Evol. Microbiol.">
        <title>The Global Catalogue of Microorganisms (GCM) 10K type strain sequencing project: providing services to taxonomists for standard genome sequencing and annotation.</title>
        <authorList>
            <consortium name="The Broad Institute Genomics Platform"/>
            <consortium name="The Broad Institute Genome Sequencing Center for Infectious Disease"/>
            <person name="Wu L."/>
            <person name="Ma J."/>
        </authorList>
    </citation>
    <scope>NUCLEOTIDE SEQUENCE [LARGE SCALE GENOMIC DNA]</scope>
    <source>
        <strain evidence="1 2">JCM 15313</strain>
    </source>
</reference>
<evidence type="ECO:0000313" key="1">
    <source>
        <dbReference type="EMBL" id="GAA1996557.1"/>
    </source>
</evidence>
<dbReference type="Pfam" id="PF04307">
    <property type="entry name" value="YdjM"/>
    <property type="match status" value="1"/>
</dbReference>
<proteinExistence type="predicted"/>
<gene>
    <name evidence="1" type="ORF">GCM10009799_24210</name>
</gene>
<keyword evidence="2" id="KW-1185">Reference proteome</keyword>
<dbReference type="InterPro" id="IPR007404">
    <property type="entry name" value="YdjM-like"/>
</dbReference>
<name>A0ABN2T1D6_9ACTN</name>
<sequence>MISVMPDASGVAPTLQAVSGLPPGVLAGAALLPDLDHPTSTATRSAGPVTAVLCRVVRAASSTVWRATRTPADDGGYSDGTGVHRHLTHTLPAAAVCWSGAPVVALMLAA</sequence>
<dbReference type="Proteomes" id="UP001501585">
    <property type="component" value="Unassembled WGS sequence"/>
</dbReference>